<dbReference type="InterPro" id="IPR002645">
    <property type="entry name" value="STAS_dom"/>
</dbReference>
<gene>
    <name evidence="2" type="ORF">ACTOB_002402</name>
</gene>
<proteinExistence type="predicted"/>
<protein>
    <submittedName>
        <fullName evidence="2">STAS domain-containing protein</fullName>
    </submittedName>
</protein>
<evidence type="ECO:0000259" key="1">
    <source>
        <dbReference type="PROSITE" id="PS50801"/>
    </source>
</evidence>
<reference evidence="2 3" key="1">
    <citation type="submission" date="2023-06" db="EMBL/GenBank/DDBJ databases">
        <authorList>
            <person name="Yushchuk O."/>
            <person name="Binda E."/>
            <person name="Ruckert-Reed C."/>
            <person name="Fedorenko V."/>
            <person name="Kalinowski J."/>
            <person name="Marinelli F."/>
        </authorList>
    </citation>
    <scope>NUCLEOTIDE SEQUENCE [LARGE SCALE GENOMIC DNA]</scope>
    <source>
        <strain evidence="2 3">NRRL 3884</strain>
    </source>
</reference>
<organism evidence="2 3">
    <name type="scientific">Actinoplanes oblitus</name>
    <dbReference type="NCBI Taxonomy" id="3040509"/>
    <lineage>
        <taxon>Bacteria</taxon>
        <taxon>Bacillati</taxon>
        <taxon>Actinomycetota</taxon>
        <taxon>Actinomycetes</taxon>
        <taxon>Micromonosporales</taxon>
        <taxon>Micromonosporaceae</taxon>
        <taxon>Actinoplanes</taxon>
    </lineage>
</organism>
<evidence type="ECO:0000313" key="3">
    <source>
        <dbReference type="Proteomes" id="UP001240150"/>
    </source>
</evidence>
<dbReference type="PANTHER" id="PTHR35849:SF2">
    <property type="entry name" value="BLR2341 PROTEIN"/>
    <property type="match status" value="1"/>
</dbReference>
<feature type="domain" description="STAS" evidence="1">
    <location>
        <begin position="4"/>
        <end position="113"/>
    </location>
</feature>
<dbReference type="SUPFAM" id="SSF52091">
    <property type="entry name" value="SpoIIaa-like"/>
    <property type="match status" value="1"/>
</dbReference>
<sequence length="113" mass="11772">MASFEARTATQPDRITVFLAGDCDLTARERLTAVLLDAVSRCDVVFADVAQVGFLDSTGVHSLVTAYHAAQGRGGRLYVTGAAGAVAAVLELTGLDALLRAPAEQSTEKGRHA</sequence>
<dbReference type="CDD" id="cd07043">
    <property type="entry name" value="STAS_anti-anti-sigma_factors"/>
    <property type="match status" value="1"/>
</dbReference>
<keyword evidence="3" id="KW-1185">Reference proteome</keyword>
<dbReference type="Proteomes" id="UP001240150">
    <property type="component" value="Chromosome"/>
</dbReference>
<evidence type="ECO:0000313" key="2">
    <source>
        <dbReference type="EMBL" id="WIM98788.1"/>
    </source>
</evidence>
<dbReference type="RefSeq" id="WP_284920189.1">
    <property type="nucleotide sequence ID" value="NZ_CP126980.1"/>
</dbReference>
<dbReference type="InterPro" id="IPR052746">
    <property type="entry name" value="MlaB_ABC_Transporter"/>
</dbReference>
<name>A0ABY8WQE7_9ACTN</name>
<dbReference type="InterPro" id="IPR036513">
    <property type="entry name" value="STAS_dom_sf"/>
</dbReference>
<dbReference type="EMBL" id="CP126980">
    <property type="protein sequence ID" value="WIM98788.1"/>
    <property type="molecule type" value="Genomic_DNA"/>
</dbReference>
<dbReference type="InterPro" id="IPR058548">
    <property type="entry name" value="MlaB-like_STAS"/>
</dbReference>
<dbReference type="PANTHER" id="PTHR35849">
    <property type="entry name" value="BLR2341 PROTEIN"/>
    <property type="match status" value="1"/>
</dbReference>
<dbReference type="Pfam" id="PF13466">
    <property type="entry name" value="STAS_2"/>
    <property type="match status" value="1"/>
</dbReference>
<accession>A0ABY8WQE7</accession>
<dbReference type="PROSITE" id="PS50801">
    <property type="entry name" value="STAS"/>
    <property type="match status" value="1"/>
</dbReference>
<dbReference type="Gene3D" id="3.30.750.24">
    <property type="entry name" value="STAS domain"/>
    <property type="match status" value="1"/>
</dbReference>